<dbReference type="InterPro" id="IPR050834">
    <property type="entry name" value="Glycosyltransf_2"/>
</dbReference>
<reference evidence="2 3" key="1">
    <citation type="journal article" date="2015" name="Int. J. Syst. Evol. Microbiol.">
        <title>Roseomonas oryzae sp. nov., isolated from paddy rhizosphere soil.</title>
        <authorList>
            <person name="Ramaprasad E.V."/>
            <person name="Sasikala Ch."/>
            <person name="Ramana Ch.V."/>
        </authorList>
    </citation>
    <scope>NUCLEOTIDE SEQUENCE [LARGE SCALE GENOMIC DNA]</scope>
    <source>
        <strain evidence="2 3">KCTC 42542</strain>
    </source>
</reference>
<dbReference type="CDD" id="cd04184">
    <property type="entry name" value="GT2_RfbC_Mx_like"/>
    <property type="match status" value="1"/>
</dbReference>
<name>A0A5B2TIN1_9PROT</name>
<dbReference type="GO" id="GO:0016740">
    <property type="term" value="F:transferase activity"/>
    <property type="evidence" value="ECO:0007669"/>
    <property type="project" value="UniProtKB-KW"/>
</dbReference>
<proteinExistence type="predicted"/>
<feature type="domain" description="Glycosyltransferase 2-like" evidence="1">
    <location>
        <begin position="116"/>
        <end position="276"/>
    </location>
</feature>
<evidence type="ECO:0000313" key="3">
    <source>
        <dbReference type="Proteomes" id="UP000322110"/>
    </source>
</evidence>
<accession>A0A5B2TIN1</accession>
<dbReference type="Proteomes" id="UP000322110">
    <property type="component" value="Unassembled WGS sequence"/>
</dbReference>
<sequence>MRAACSIPAWHHTARSCPGERQDPRRESLLQPFLNTARHWLRRHPGLHRSLRQGMLQLQRHAPWTERLLDTLRPGGVTIPAAEYQRWIDQVEGPADAMRQRLQAAVRHMRNPPLISVVMPAYNTPERFLREAIASLQAQIYPHWELCVADDASPEPQVSHVLREMAAADPRIRFVRRPANGHISAASNTALDLARGEFVALMDHDDLLPPHALAAVAHHVQAAPELQVLFSDEDKVDDRGRRSEPHFKPGWNAELLLSQNLVSHLGVYRRALLRRIGGFREGFEGSQDWDMALRATAGLRPEQVRHIPLVLYHWRQGTGAASFSESALERCAAAGRRAVSEHLARRGETGARPLPQPDLPGWSRIVHPLPARPFRLSVVLTAPSPLPEKLREILRLPGSDGTEILSAGPEGPLGAARQASGEMLLFLDPALRPDHPEWLAELLAQAWRPGVGAAGPLVMDARNRAMEAGLVVEGERAWPVPYLAGLRYPAQGYHGQLRLPRQVSAVGAGCLAVRRAAFEALSLPAEADQWHLALCEGLRQSGQRIVWTPLARLRHSGRMPELCAGPASPRDPYFNPNLSAARPGLHLAEGPGQLAALIEAMQAAR</sequence>
<dbReference type="AlphaFoldDB" id="A0A5B2TIN1"/>
<dbReference type="EMBL" id="VUKA01000002">
    <property type="protein sequence ID" value="KAA2213973.1"/>
    <property type="molecule type" value="Genomic_DNA"/>
</dbReference>
<dbReference type="GO" id="GO:0044010">
    <property type="term" value="P:single-species biofilm formation"/>
    <property type="evidence" value="ECO:0007669"/>
    <property type="project" value="TreeGrafter"/>
</dbReference>
<dbReference type="PANTHER" id="PTHR43685">
    <property type="entry name" value="GLYCOSYLTRANSFERASE"/>
    <property type="match status" value="1"/>
</dbReference>
<keyword evidence="2" id="KW-0808">Transferase</keyword>
<dbReference type="InterPro" id="IPR001173">
    <property type="entry name" value="Glyco_trans_2-like"/>
</dbReference>
<evidence type="ECO:0000313" key="2">
    <source>
        <dbReference type="EMBL" id="KAA2213973.1"/>
    </source>
</evidence>
<evidence type="ECO:0000259" key="1">
    <source>
        <dbReference type="Pfam" id="PF00535"/>
    </source>
</evidence>
<dbReference type="InterPro" id="IPR029044">
    <property type="entry name" value="Nucleotide-diphossugar_trans"/>
</dbReference>
<dbReference type="SUPFAM" id="SSF53448">
    <property type="entry name" value="Nucleotide-diphospho-sugar transferases"/>
    <property type="match status" value="2"/>
</dbReference>
<organism evidence="2 3">
    <name type="scientific">Teichococcus oryzae</name>
    <dbReference type="NCBI Taxonomy" id="1608942"/>
    <lineage>
        <taxon>Bacteria</taxon>
        <taxon>Pseudomonadati</taxon>
        <taxon>Pseudomonadota</taxon>
        <taxon>Alphaproteobacteria</taxon>
        <taxon>Acetobacterales</taxon>
        <taxon>Roseomonadaceae</taxon>
        <taxon>Roseomonas</taxon>
    </lineage>
</organism>
<protein>
    <submittedName>
        <fullName evidence="2">Glycosyltransferase</fullName>
    </submittedName>
</protein>
<gene>
    <name evidence="2" type="ORF">F0Q34_07990</name>
</gene>
<keyword evidence="3" id="KW-1185">Reference proteome</keyword>
<dbReference type="PANTHER" id="PTHR43685:SF2">
    <property type="entry name" value="GLYCOSYLTRANSFERASE 2-LIKE DOMAIN-CONTAINING PROTEIN"/>
    <property type="match status" value="1"/>
</dbReference>
<comment type="caution">
    <text evidence="2">The sequence shown here is derived from an EMBL/GenBank/DDBJ whole genome shotgun (WGS) entry which is preliminary data.</text>
</comment>
<dbReference type="Gene3D" id="3.90.550.10">
    <property type="entry name" value="Spore Coat Polysaccharide Biosynthesis Protein SpsA, Chain A"/>
    <property type="match status" value="2"/>
</dbReference>
<dbReference type="Pfam" id="PF00535">
    <property type="entry name" value="Glycos_transf_2"/>
    <property type="match status" value="1"/>
</dbReference>